<proteinExistence type="predicted"/>
<evidence type="ECO:0000313" key="2">
    <source>
        <dbReference type="Proteomes" id="UP001221142"/>
    </source>
</evidence>
<sequence>MHSPFARLLQRNFVPSERERHQIRDLLDDSRGELATLTGEITHLQSLLDAASKKRDEVQDFMDAHTALLSPARRLPDDIVQAIFLASLPETRNSAIVPQESPLLVSQICSAWRNIALSTPRLWASIYIVVPGQDKLDRFMEQLALWVFRSGAVPLSISLRFSNTAFSPLSCDFTPLLNVLVGEARRWGHIEAILPQDIAATLIPMLSAGDLPVLQSMVFRTTGFLYISPASLSLQQPYPALSFLATTSLHSLTIPTHSSALQSPISWSTLRHLSIEQGGGWHNPLGITHAVALTILLQCSSLESCKLSLVRGPAETTGAPVSSSIPYFTLPHLTDLTLLINVQAPADQTRFFRHATLPALRSLHCQGGLDEGPSQHQSFFPDDPSSLESLTMDVQRFPRDVFYEALSQMRALLHLYITREPVVSAVPPTLTPYSAAPTEGTPQPVDLITHLTIPEPTPSTNLVVCPLLRSLKITRFSRRPRDTDIIQFVQSRTRRSFPHGVAPLEEFSCVLGHQVGDSIATQLQEEVDAGFKLSVVYKPGRRRSYLPVVYSPLEGTI</sequence>
<comment type="caution">
    <text evidence="1">The sequence shown here is derived from an EMBL/GenBank/DDBJ whole genome shotgun (WGS) entry which is preliminary data.</text>
</comment>
<dbReference type="EMBL" id="JARKIF010000020">
    <property type="protein sequence ID" value="KAJ7617860.1"/>
    <property type="molecule type" value="Genomic_DNA"/>
</dbReference>
<protein>
    <recommendedName>
        <fullName evidence="3">F-box domain-containing protein</fullName>
    </recommendedName>
</protein>
<gene>
    <name evidence="1" type="ORF">FB45DRAFT_932836</name>
</gene>
<dbReference type="Proteomes" id="UP001221142">
    <property type="component" value="Unassembled WGS sequence"/>
</dbReference>
<reference evidence="1" key="1">
    <citation type="submission" date="2023-03" db="EMBL/GenBank/DDBJ databases">
        <title>Massive genome expansion in bonnet fungi (Mycena s.s.) driven by repeated elements and novel gene families across ecological guilds.</title>
        <authorList>
            <consortium name="Lawrence Berkeley National Laboratory"/>
            <person name="Harder C.B."/>
            <person name="Miyauchi S."/>
            <person name="Viragh M."/>
            <person name="Kuo A."/>
            <person name="Thoen E."/>
            <person name="Andreopoulos B."/>
            <person name="Lu D."/>
            <person name="Skrede I."/>
            <person name="Drula E."/>
            <person name="Henrissat B."/>
            <person name="Morin E."/>
            <person name="Kohler A."/>
            <person name="Barry K."/>
            <person name="LaButti K."/>
            <person name="Morin E."/>
            <person name="Salamov A."/>
            <person name="Lipzen A."/>
            <person name="Mereny Z."/>
            <person name="Hegedus B."/>
            <person name="Baldrian P."/>
            <person name="Stursova M."/>
            <person name="Weitz H."/>
            <person name="Taylor A."/>
            <person name="Grigoriev I.V."/>
            <person name="Nagy L.G."/>
            <person name="Martin F."/>
            <person name="Kauserud H."/>
        </authorList>
    </citation>
    <scope>NUCLEOTIDE SEQUENCE</scope>
    <source>
        <strain evidence="1">9284</strain>
    </source>
</reference>
<dbReference type="AlphaFoldDB" id="A0AAD7BDA0"/>
<evidence type="ECO:0008006" key="3">
    <source>
        <dbReference type="Google" id="ProtNLM"/>
    </source>
</evidence>
<organism evidence="1 2">
    <name type="scientific">Roridomyces roridus</name>
    <dbReference type="NCBI Taxonomy" id="1738132"/>
    <lineage>
        <taxon>Eukaryota</taxon>
        <taxon>Fungi</taxon>
        <taxon>Dikarya</taxon>
        <taxon>Basidiomycota</taxon>
        <taxon>Agaricomycotina</taxon>
        <taxon>Agaricomycetes</taxon>
        <taxon>Agaricomycetidae</taxon>
        <taxon>Agaricales</taxon>
        <taxon>Marasmiineae</taxon>
        <taxon>Mycenaceae</taxon>
        <taxon>Roridomyces</taxon>
    </lineage>
</organism>
<evidence type="ECO:0000313" key="1">
    <source>
        <dbReference type="EMBL" id="KAJ7617860.1"/>
    </source>
</evidence>
<name>A0AAD7BDA0_9AGAR</name>
<accession>A0AAD7BDA0</accession>
<keyword evidence="2" id="KW-1185">Reference proteome</keyword>